<comment type="subcellular location">
    <subcellularLocation>
        <location evidence="1">Cell membrane</location>
        <topology evidence="1">Multi-pass membrane protein</topology>
    </subcellularLocation>
</comment>
<feature type="transmembrane region" description="Helical" evidence="6">
    <location>
        <begin position="326"/>
        <end position="349"/>
    </location>
</feature>
<evidence type="ECO:0000256" key="4">
    <source>
        <dbReference type="ARBA" id="ARBA00022989"/>
    </source>
</evidence>
<keyword evidence="8" id="KW-1185">Reference proteome</keyword>
<evidence type="ECO:0000313" key="8">
    <source>
        <dbReference type="Proteomes" id="UP001367030"/>
    </source>
</evidence>
<dbReference type="PANTHER" id="PTHR30250:SF11">
    <property type="entry name" value="O-ANTIGEN TRANSPORTER-RELATED"/>
    <property type="match status" value="1"/>
</dbReference>
<dbReference type="PANTHER" id="PTHR30250">
    <property type="entry name" value="PST FAMILY PREDICTED COLANIC ACID TRANSPORTER"/>
    <property type="match status" value="1"/>
</dbReference>
<keyword evidence="4 6" id="KW-1133">Transmembrane helix</keyword>
<feature type="transmembrane region" description="Helical" evidence="6">
    <location>
        <begin position="212"/>
        <end position="234"/>
    </location>
</feature>
<feature type="transmembrane region" description="Helical" evidence="6">
    <location>
        <begin position="382"/>
        <end position="402"/>
    </location>
</feature>
<feature type="transmembrane region" description="Helical" evidence="6">
    <location>
        <begin position="283"/>
        <end position="306"/>
    </location>
</feature>
<keyword evidence="5 6" id="KW-0472">Membrane</keyword>
<evidence type="ECO:0000256" key="5">
    <source>
        <dbReference type="ARBA" id="ARBA00023136"/>
    </source>
</evidence>
<feature type="transmembrane region" description="Helical" evidence="6">
    <location>
        <begin position="438"/>
        <end position="457"/>
    </location>
</feature>
<protein>
    <submittedName>
        <fullName evidence="7">Oligosaccharide flippase family protein</fullName>
    </submittedName>
</protein>
<dbReference type="InterPro" id="IPR050833">
    <property type="entry name" value="Poly_Biosynth_Transport"/>
</dbReference>
<feature type="transmembrane region" description="Helical" evidence="6">
    <location>
        <begin position="6"/>
        <end position="31"/>
    </location>
</feature>
<gene>
    <name evidence="7" type="ORF">WKW79_36030</name>
</gene>
<feature type="transmembrane region" description="Helical" evidence="6">
    <location>
        <begin position="356"/>
        <end position="376"/>
    </location>
</feature>
<feature type="transmembrane region" description="Helical" evidence="6">
    <location>
        <begin position="110"/>
        <end position="129"/>
    </location>
</feature>
<feature type="transmembrane region" description="Helical" evidence="6">
    <location>
        <begin position="414"/>
        <end position="432"/>
    </location>
</feature>
<evidence type="ECO:0000256" key="2">
    <source>
        <dbReference type="ARBA" id="ARBA00022475"/>
    </source>
</evidence>
<dbReference type="EMBL" id="JBBKZS010000049">
    <property type="protein sequence ID" value="MEJ8860000.1"/>
    <property type="molecule type" value="Genomic_DNA"/>
</dbReference>
<evidence type="ECO:0000256" key="1">
    <source>
        <dbReference type="ARBA" id="ARBA00004651"/>
    </source>
</evidence>
<feature type="transmembrane region" description="Helical" evidence="6">
    <location>
        <begin position="43"/>
        <end position="63"/>
    </location>
</feature>
<keyword evidence="2" id="KW-1003">Cell membrane</keyword>
<feature type="transmembrane region" description="Helical" evidence="6">
    <location>
        <begin position="83"/>
        <end position="103"/>
    </location>
</feature>
<feature type="transmembrane region" description="Helical" evidence="6">
    <location>
        <begin position="254"/>
        <end position="271"/>
    </location>
</feature>
<sequence length="484" mass="51452">MSVARFAKAFGSALGSRLSIAAMNYGLFWWLARQLDADRLGGFSLVMSVFFLVALLPLLGLSIPIIRRIASNSEDLTGEVTNAFGFAAPISLLVAFVISLWGASAFGAELAVPFFLIAASLLPTSWIIVAETCLVGRERLVDVARVNLSESAMRTVTAIYAVHAGYGLDGVFASFLLFRVVAALFYLRFAGLPVPKWSHWSAASQRRNWSEVPVYCGIAIVAALASRLDVILISHGQGLAETAVYAAAGRLYEAAQMVPTVLSLVIMPALARQFAVAQEQFRVSLALVLRCCLLIGLAGALVAAAVAQPLVDLLYRSSLTGAGPVLRWLVLAAALMLTDALLSSAMLAAKAQVHDLRALAVGLAVLFVGLLLGMHLLGVQGAAIAVVFSVLVRVAMRIHWATRHFGMPPVWGEALRIILSTAVGFVALTLMANRGAVVSASVALVLFGLCYVLSGGLGRRPFTTLQAIRSDIVNLAQRRRASEP</sequence>
<dbReference type="Proteomes" id="UP001367030">
    <property type="component" value="Unassembled WGS sequence"/>
</dbReference>
<evidence type="ECO:0000313" key="7">
    <source>
        <dbReference type="EMBL" id="MEJ8860000.1"/>
    </source>
</evidence>
<dbReference type="Pfam" id="PF13440">
    <property type="entry name" value="Polysacc_synt_3"/>
    <property type="match status" value="1"/>
</dbReference>
<accession>A0ABU8XLM7</accession>
<reference evidence="7 8" key="1">
    <citation type="submission" date="2024-03" db="EMBL/GenBank/DDBJ databases">
        <title>Novel species of the genus Variovorax.</title>
        <authorList>
            <person name="Liu Q."/>
            <person name="Xin Y.-H."/>
        </authorList>
    </citation>
    <scope>NUCLEOTIDE SEQUENCE [LARGE SCALE GENOMIC DNA]</scope>
    <source>
        <strain evidence="7 8">KACC 18901</strain>
    </source>
</reference>
<organism evidence="7 8">
    <name type="scientific">Variovorax robiniae</name>
    <dbReference type="NCBI Taxonomy" id="1836199"/>
    <lineage>
        <taxon>Bacteria</taxon>
        <taxon>Pseudomonadati</taxon>
        <taxon>Pseudomonadota</taxon>
        <taxon>Betaproteobacteria</taxon>
        <taxon>Burkholderiales</taxon>
        <taxon>Comamonadaceae</taxon>
        <taxon>Variovorax</taxon>
    </lineage>
</organism>
<evidence type="ECO:0000256" key="6">
    <source>
        <dbReference type="SAM" id="Phobius"/>
    </source>
</evidence>
<keyword evidence="3 6" id="KW-0812">Transmembrane</keyword>
<dbReference type="RefSeq" id="WP_340340032.1">
    <property type="nucleotide sequence ID" value="NZ_JBBKZS010000049.1"/>
</dbReference>
<feature type="transmembrane region" description="Helical" evidence="6">
    <location>
        <begin position="171"/>
        <end position="191"/>
    </location>
</feature>
<evidence type="ECO:0000256" key="3">
    <source>
        <dbReference type="ARBA" id="ARBA00022692"/>
    </source>
</evidence>
<name>A0ABU8XLM7_9BURK</name>
<proteinExistence type="predicted"/>
<comment type="caution">
    <text evidence="7">The sequence shown here is derived from an EMBL/GenBank/DDBJ whole genome shotgun (WGS) entry which is preliminary data.</text>
</comment>